<keyword evidence="2" id="KW-1185">Reference proteome</keyword>
<accession>A0A151PEA5</accession>
<dbReference type="Proteomes" id="UP000050525">
    <property type="component" value="Unassembled WGS sequence"/>
</dbReference>
<protein>
    <submittedName>
        <fullName evidence="1">Uncharacterized protein</fullName>
    </submittedName>
</protein>
<dbReference type="EMBL" id="AKHW03000422">
    <property type="protein sequence ID" value="KYO47427.1"/>
    <property type="molecule type" value="Genomic_DNA"/>
</dbReference>
<reference evidence="1 2" key="1">
    <citation type="journal article" date="2012" name="Genome Biol.">
        <title>Sequencing three crocodilian genomes to illuminate the evolution of archosaurs and amniotes.</title>
        <authorList>
            <person name="St John J.A."/>
            <person name="Braun E.L."/>
            <person name="Isberg S.R."/>
            <person name="Miles L.G."/>
            <person name="Chong A.Y."/>
            <person name="Gongora J."/>
            <person name="Dalzell P."/>
            <person name="Moran C."/>
            <person name="Bed'hom B."/>
            <person name="Abzhanov A."/>
            <person name="Burgess S.C."/>
            <person name="Cooksey A.M."/>
            <person name="Castoe T.A."/>
            <person name="Crawford N.G."/>
            <person name="Densmore L.D."/>
            <person name="Drew J.C."/>
            <person name="Edwards S.V."/>
            <person name="Faircloth B.C."/>
            <person name="Fujita M.K."/>
            <person name="Greenwold M.J."/>
            <person name="Hoffmann F.G."/>
            <person name="Howard J.M."/>
            <person name="Iguchi T."/>
            <person name="Janes D.E."/>
            <person name="Khan S.Y."/>
            <person name="Kohno S."/>
            <person name="de Koning A.J."/>
            <person name="Lance S.L."/>
            <person name="McCarthy F.M."/>
            <person name="McCormack J.E."/>
            <person name="Merchant M.E."/>
            <person name="Peterson D.G."/>
            <person name="Pollock D.D."/>
            <person name="Pourmand N."/>
            <person name="Raney B.J."/>
            <person name="Roessler K.A."/>
            <person name="Sanford J.R."/>
            <person name="Sawyer R.H."/>
            <person name="Schmidt C.J."/>
            <person name="Triplett E.W."/>
            <person name="Tuberville T.D."/>
            <person name="Venegas-Anaya M."/>
            <person name="Howard J.T."/>
            <person name="Jarvis E.D."/>
            <person name="Guillette L.J.Jr."/>
            <person name="Glenn T.C."/>
            <person name="Green R.E."/>
            <person name="Ray D.A."/>
        </authorList>
    </citation>
    <scope>NUCLEOTIDE SEQUENCE [LARGE SCALE GENOMIC DNA]</scope>
    <source>
        <strain evidence="1">KSC_2009_1</strain>
    </source>
</reference>
<gene>
    <name evidence="1" type="ORF">Y1Q_0001223</name>
</gene>
<proteinExistence type="predicted"/>
<evidence type="ECO:0000313" key="1">
    <source>
        <dbReference type="EMBL" id="KYO47427.1"/>
    </source>
</evidence>
<sequence length="124" mass="13908">MVQSALRAWARTVECNDSFKATHLSSRSEIGLTAWGTPIRKNQWLTKQHSGICCISSNSGFFFASMTHHKEDKIQLNVKTEHRRPTSKFPDAIEDDDKNKIVFSGEYDVSTAAVASGKFLMAKK</sequence>
<evidence type="ECO:0000313" key="2">
    <source>
        <dbReference type="Proteomes" id="UP000050525"/>
    </source>
</evidence>
<dbReference type="AlphaFoldDB" id="A0A151PEA5"/>
<comment type="caution">
    <text evidence="1">The sequence shown here is derived from an EMBL/GenBank/DDBJ whole genome shotgun (WGS) entry which is preliminary data.</text>
</comment>
<organism evidence="1 2">
    <name type="scientific">Alligator mississippiensis</name>
    <name type="common">American alligator</name>
    <dbReference type="NCBI Taxonomy" id="8496"/>
    <lineage>
        <taxon>Eukaryota</taxon>
        <taxon>Metazoa</taxon>
        <taxon>Chordata</taxon>
        <taxon>Craniata</taxon>
        <taxon>Vertebrata</taxon>
        <taxon>Euteleostomi</taxon>
        <taxon>Archelosauria</taxon>
        <taxon>Archosauria</taxon>
        <taxon>Crocodylia</taxon>
        <taxon>Alligatoridae</taxon>
        <taxon>Alligatorinae</taxon>
        <taxon>Alligator</taxon>
    </lineage>
</organism>
<name>A0A151PEA5_ALLMI</name>